<sequence length="70" mass="7610">MVLCLCNGLSDRQVAQCIREGAARPRDIYAACGGRAQCGTCTRLLLRLLRASAPPDVHGHQEHQETGHAR</sequence>
<evidence type="ECO:0000256" key="8">
    <source>
        <dbReference type="ARBA" id="ARBA00046332"/>
    </source>
</evidence>
<evidence type="ECO:0000256" key="6">
    <source>
        <dbReference type="ARBA" id="ARBA00023014"/>
    </source>
</evidence>
<dbReference type="EMBL" id="SKBM01000019">
    <property type="protein sequence ID" value="TCZ57295.1"/>
    <property type="molecule type" value="Genomic_DNA"/>
</dbReference>
<evidence type="ECO:0000256" key="1">
    <source>
        <dbReference type="ARBA" id="ARBA00022448"/>
    </source>
</evidence>
<dbReference type="Pfam" id="PF04324">
    <property type="entry name" value="Fer2_BFD"/>
    <property type="match status" value="1"/>
</dbReference>
<evidence type="ECO:0000259" key="9">
    <source>
        <dbReference type="Pfam" id="PF04324"/>
    </source>
</evidence>
<evidence type="ECO:0000256" key="5">
    <source>
        <dbReference type="ARBA" id="ARBA00023004"/>
    </source>
</evidence>
<evidence type="ECO:0000313" key="11">
    <source>
        <dbReference type="Proteomes" id="UP000295023"/>
    </source>
</evidence>
<dbReference type="OrthoDB" id="7428628at2"/>
<evidence type="ECO:0000256" key="3">
    <source>
        <dbReference type="ARBA" id="ARBA00022723"/>
    </source>
</evidence>
<comment type="caution">
    <text evidence="10">The sequence shown here is derived from an EMBL/GenBank/DDBJ whole genome shotgun (WGS) entry which is preliminary data.</text>
</comment>
<dbReference type="PANTHER" id="PTHR37424">
    <property type="entry name" value="BACTERIOFERRITIN-ASSOCIATED FERREDOXIN"/>
    <property type="match status" value="1"/>
</dbReference>
<evidence type="ECO:0000256" key="7">
    <source>
        <dbReference type="ARBA" id="ARBA00039386"/>
    </source>
</evidence>
<evidence type="ECO:0000256" key="2">
    <source>
        <dbReference type="ARBA" id="ARBA00022714"/>
    </source>
</evidence>
<keyword evidence="11" id="KW-1185">Reference proteome</keyword>
<name>A0A4R4DA52_9PROT</name>
<dbReference type="Proteomes" id="UP000295023">
    <property type="component" value="Unassembled WGS sequence"/>
</dbReference>
<dbReference type="InterPro" id="IPR041854">
    <property type="entry name" value="BFD-like_2Fe2S-bd_dom_sf"/>
</dbReference>
<gene>
    <name evidence="10" type="ORF">EXY23_18355</name>
</gene>
<reference evidence="10 11" key="1">
    <citation type="submission" date="2019-03" db="EMBL/GenBank/DDBJ databases">
        <title>Paracraurococcus aquatilis NE82 genome sequence.</title>
        <authorList>
            <person name="Zhao Y."/>
            <person name="Du Z."/>
        </authorList>
    </citation>
    <scope>NUCLEOTIDE SEQUENCE [LARGE SCALE GENOMIC DNA]</scope>
    <source>
        <strain evidence="10 11">NE82</strain>
    </source>
</reference>
<keyword evidence="5" id="KW-0408">Iron</keyword>
<dbReference type="InterPro" id="IPR052371">
    <property type="entry name" value="BFD-associated_ferredoxin"/>
</dbReference>
<keyword evidence="4" id="KW-0249">Electron transport</keyword>
<keyword evidence="3" id="KW-0479">Metal-binding</keyword>
<dbReference type="AlphaFoldDB" id="A0A4R4DA52"/>
<dbReference type="InterPro" id="IPR007419">
    <property type="entry name" value="BFD-like_2Fe2S-bd_dom"/>
</dbReference>
<protein>
    <recommendedName>
        <fullName evidence="7">Bacterioferritin-associated ferredoxin</fullName>
    </recommendedName>
</protein>
<keyword evidence="6" id="KW-0411">Iron-sulfur</keyword>
<dbReference type="PANTHER" id="PTHR37424:SF1">
    <property type="entry name" value="BACTERIOFERRITIN-ASSOCIATED FERREDOXIN"/>
    <property type="match status" value="1"/>
</dbReference>
<dbReference type="Gene3D" id="1.10.10.1100">
    <property type="entry name" value="BFD-like [2Fe-2S]-binding domain"/>
    <property type="match status" value="1"/>
</dbReference>
<keyword evidence="1" id="KW-0813">Transport</keyword>
<feature type="domain" description="BFD-like [2Fe-2S]-binding" evidence="9">
    <location>
        <begin position="3"/>
        <end position="50"/>
    </location>
</feature>
<keyword evidence="2" id="KW-0001">2Fe-2S</keyword>
<accession>A0A4R4DA52</accession>
<organism evidence="10 11">
    <name type="scientific">Roseicella aquatilis</name>
    <dbReference type="NCBI Taxonomy" id="2527868"/>
    <lineage>
        <taxon>Bacteria</taxon>
        <taxon>Pseudomonadati</taxon>
        <taxon>Pseudomonadota</taxon>
        <taxon>Alphaproteobacteria</taxon>
        <taxon>Acetobacterales</taxon>
        <taxon>Roseomonadaceae</taxon>
        <taxon>Roseicella</taxon>
    </lineage>
</organism>
<proteinExistence type="inferred from homology"/>
<comment type="similarity">
    <text evidence="8">Belongs to the Bfd family.</text>
</comment>
<evidence type="ECO:0000256" key="4">
    <source>
        <dbReference type="ARBA" id="ARBA00022982"/>
    </source>
</evidence>
<evidence type="ECO:0000313" key="10">
    <source>
        <dbReference type="EMBL" id="TCZ57295.1"/>
    </source>
</evidence>
<dbReference type="GO" id="GO:0051537">
    <property type="term" value="F:2 iron, 2 sulfur cluster binding"/>
    <property type="evidence" value="ECO:0007669"/>
    <property type="project" value="UniProtKB-KW"/>
</dbReference>
<dbReference type="GO" id="GO:0046872">
    <property type="term" value="F:metal ion binding"/>
    <property type="evidence" value="ECO:0007669"/>
    <property type="project" value="UniProtKB-KW"/>
</dbReference>